<evidence type="ECO:0000313" key="2">
    <source>
        <dbReference type="EMBL" id="CAB4650802.1"/>
    </source>
</evidence>
<dbReference type="InterPro" id="IPR001173">
    <property type="entry name" value="Glyco_trans_2-like"/>
</dbReference>
<dbReference type="PANTHER" id="PTHR22916">
    <property type="entry name" value="GLYCOSYLTRANSFERASE"/>
    <property type="match status" value="1"/>
</dbReference>
<dbReference type="InterPro" id="IPR029044">
    <property type="entry name" value="Nucleotide-diphossugar_trans"/>
</dbReference>
<dbReference type="SUPFAM" id="SSF53448">
    <property type="entry name" value="Nucleotide-diphospho-sugar transferases"/>
    <property type="match status" value="1"/>
</dbReference>
<dbReference type="PANTHER" id="PTHR22916:SF3">
    <property type="entry name" value="UDP-GLCNAC:BETAGAL BETA-1,3-N-ACETYLGLUCOSAMINYLTRANSFERASE-LIKE PROTEIN 1"/>
    <property type="match status" value="1"/>
</dbReference>
<dbReference type="Gene3D" id="3.90.550.10">
    <property type="entry name" value="Spore Coat Polysaccharide Biosynthesis Protein SpsA, Chain A"/>
    <property type="match status" value="1"/>
</dbReference>
<gene>
    <name evidence="2" type="ORF">UFOPK2158_01184</name>
</gene>
<dbReference type="CDD" id="cd00761">
    <property type="entry name" value="Glyco_tranf_GTA_type"/>
    <property type="match status" value="1"/>
</dbReference>
<accession>A0A6J6KMM2</accession>
<dbReference type="Pfam" id="PF00535">
    <property type="entry name" value="Glycos_transf_2"/>
    <property type="match status" value="1"/>
</dbReference>
<dbReference type="AlphaFoldDB" id="A0A6J6KMM2"/>
<sequence length="234" mass="25678">MVAATLVAACTTVIVVRASDPYLDQAIGSVLNQTLQPERVVVVINGTLDSSCQSMSVVQSFGSRVQGVLLEELGLVPALNCGISGVTTPYISFLDSDDLWLEDKQEKQLAVLTAHPEIDAVNGVVTNFREGSDGTKVFLNSAQASALGAVTFRSDVFQRFGAFDFSSTHFTHYFRWYSQAKHNGLVVHRSDGAVLLRRIHADNGWVRNRERGLSELHGELRSLMRGKRAARKTR</sequence>
<proteinExistence type="predicted"/>
<dbReference type="EMBL" id="CAEZVY010000144">
    <property type="protein sequence ID" value="CAB4650802.1"/>
    <property type="molecule type" value="Genomic_DNA"/>
</dbReference>
<protein>
    <submittedName>
        <fullName evidence="2">Unannotated protein</fullName>
    </submittedName>
</protein>
<name>A0A6J6KMM2_9ZZZZ</name>
<organism evidence="2">
    <name type="scientific">freshwater metagenome</name>
    <dbReference type="NCBI Taxonomy" id="449393"/>
    <lineage>
        <taxon>unclassified sequences</taxon>
        <taxon>metagenomes</taxon>
        <taxon>ecological metagenomes</taxon>
    </lineage>
</organism>
<feature type="domain" description="Glycosyltransferase 2-like" evidence="1">
    <location>
        <begin position="13"/>
        <end position="137"/>
    </location>
</feature>
<dbReference type="GO" id="GO:0016758">
    <property type="term" value="F:hexosyltransferase activity"/>
    <property type="evidence" value="ECO:0007669"/>
    <property type="project" value="UniProtKB-ARBA"/>
</dbReference>
<reference evidence="2" key="1">
    <citation type="submission" date="2020-05" db="EMBL/GenBank/DDBJ databases">
        <authorList>
            <person name="Chiriac C."/>
            <person name="Salcher M."/>
            <person name="Ghai R."/>
            <person name="Kavagutti S V."/>
        </authorList>
    </citation>
    <scope>NUCLEOTIDE SEQUENCE</scope>
</reference>
<evidence type="ECO:0000259" key="1">
    <source>
        <dbReference type="Pfam" id="PF00535"/>
    </source>
</evidence>